<evidence type="ECO:0000256" key="1">
    <source>
        <dbReference type="SAM" id="Phobius"/>
    </source>
</evidence>
<dbReference type="Proteomes" id="UP000828390">
    <property type="component" value="Unassembled WGS sequence"/>
</dbReference>
<evidence type="ECO:0000313" key="2">
    <source>
        <dbReference type="EMBL" id="KAH3742402.1"/>
    </source>
</evidence>
<accession>A0A9D4I3K1</accession>
<feature type="transmembrane region" description="Helical" evidence="1">
    <location>
        <begin position="40"/>
        <end position="62"/>
    </location>
</feature>
<gene>
    <name evidence="2" type="ORF">DPMN_049144</name>
</gene>
<proteinExistence type="predicted"/>
<sequence length="221" mass="24615">MGVDLNIYRARIGAFGLTCKIHKKRPKHGKYKKFTKGSDIHLRAPACSLYALFSVLAVYGVVLSHTRFIDTFAVPDTYISSWTATSMCGTMRGDIPSCISYGSNSAYYFKRLLTLSADVETNPGPAPSPDENTQLILQAIAETKNEIKGVRNQVNCVQKELGYLREELVALKSKVDCLEHGQETLNSDVAALSFADDLKEERLPNMEIQFNLMESERLKPS</sequence>
<name>A0A9D4I3K1_DREPO</name>
<keyword evidence="1" id="KW-0812">Transmembrane</keyword>
<dbReference type="AlphaFoldDB" id="A0A9D4I3K1"/>
<keyword evidence="1" id="KW-1133">Transmembrane helix</keyword>
<comment type="caution">
    <text evidence="2">The sequence shown here is derived from an EMBL/GenBank/DDBJ whole genome shotgun (WGS) entry which is preliminary data.</text>
</comment>
<keyword evidence="1" id="KW-0472">Membrane</keyword>
<dbReference type="EMBL" id="JAIWYP010000011">
    <property type="protein sequence ID" value="KAH3742402.1"/>
    <property type="molecule type" value="Genomic_DNA"/>
</dbReference>
<evidence type="ECO:0000313" key="3">
    <source>
        <dbReference type="Proteomes" id="UP000828390"/>
    </source>
</evidence>
<reference evidence="2" key="2">
    <citation type="submission" date="2020-11" db="EMBL/GenBank/DDBJ databases">
        <authorList>
            <person name="McCartney M.A."/>
            <person name="Auch B."/>
            <person name="Kono T."/>
            <person name="Mallez S."/>
            <person name="Becker A."/>
            <person name="Gohl D.M."/>
            <person name="Silverstein K.A.T."/>
            <person name="Koren S."/>
            <person name="Bechman K.B."/>
            <person name="Herman A."/>
            <person name="Abrahante J.E."/>
            <person name="Garbe J."/>
        </authorList>
    </citation>
    <scope>NUCLEOTIDE SEQUENCE</scope>
    <source>
        <strain evidence="2">Duluth1</strain>
        <tissue evidence="2">Whole animal</tissue>
    </source>
</reference>
<keyword evidence="3" id="KW-1185">Reference proteome</keyword>
<reference evidence="2" key="1">
    <citation type="journal article" date="2019" name="bioRxiv">
        <title>The Genome of the Zebra Mussel, Dreissena polymorpha: A Resource for Invasive Species Research.</title>
        <authorList>
            <person name="McCartney M.A."/>
            <person name="Auch B."/>
            <person name="Kono T."/>
            <person name="Mallez S."/>
            <person name="Zhang Y."/>
            <person name="Obille A."/>
            <person name="Becker A."/>
            <person name="Abrahante J.E."/>
            <person name="Garbe J."/>
            <person name="Badalamenti J.P."/>
            <person name="Herman A."/>
            <person name="Mangelson H."/>
            <person name="Liachko I."/>
            <person name="Sullivan S."/>
            <person name="Sone E.D."/>
            <person name="Koren S."/>
            <person name="Silverstein K.A.T."/>
            <person name="Beckman K.B."/>
            <person name="Gohl D.M."/>
        </authorList>
    </citation>
    <scope>NUCLEOTIDE SEQUENCE</scope>
    <source>
        <strain evidence="2">Duluth1</strain>
        <tissue evidence="2">Whole animal</tissue>
    </source>
</reference>
<protein>
    <submittedName>
        <fullName evidence="2">Uncharacterized protein</fullName>
    </submittedName>
</protein>
<organism evidence="2 3">
    <name type="scientific">Dreissena polymorpha</name>
    <name type="common">Zebra mussel</name>
    <name type="synonym">Mytilus polymorpha</name>
    <dbReference type="NCBI Taxonomy" id="45954"/>
    <lineage>
        <taxon>Eukaryota</taxon>
        <taxon>Metazoa</taxon>
        <taxon>Spiralia</taxon>
        <taxon>Lophotrochozoa</taxon>
        <taxon>Mollusca</taxon>
        <taxon>Bivalvia</taxon>
        <taxon>Autobranchia</taxon>
        <taxon>Heteroconchia</taxon>
        <taxon>Euheterodonta</taxon>
        <taxon>Imparidentia</taxon>
        <taxon>Neoheterodontei</taxon>
        <taxon>Myida</taxon>
        <taxon>Dreissenoidea</taxon>
        <taxon>Dreissenidae</taxon>
        <taxon>Dreissena</taxon>
    </lineage>
</organism>